<name>A0ABW2LPP9_9PSEU</name>
<evidence type="ECO:0000313" key="1">
    <source>
        <dbReference type="EMBL" id="MFC7344536.1"/>
    </source>
</evidence>
<gene>
    <name evidence="1" type="ORF">ACFQRI_24280</name>
</gene>
<protein>
    <submittedName>
        <fullName evidence="1">Acyl-CoA thioesterase</fullName>
        <ecNumber evidence="1">3.1.2.-</ecNumber>
    </submittedName>
</protein>
<dbReference type="EC" id="3.1.2.-" evidence="1"/>
<evidence type="ECO:0000313" key="2">
    <source>
        <dbReference type="Proteomes" id="UP001596504"/>
    </source>
</evidence>
<dbReference type="Gene3D" id="3.10.129.10">
    <property type="entry name" value="Hotdog Thioesterase"/>
    <property type="match status" value="1"/>
</dbReference>
<organism evidence="1 2">
    <name type="scientific">Saccharopolyspora griseoalba</name>
    <dbReference type="NCBI Taxonomy" id="1431848"/>
    <lineage>
        <taxon>Bacteria</taxon>
        <taxon>Bacillati</taxon>
        <taxon>Actinomycetota</taxon>
        <taxon>Actinomycetes</taxon>
        <taxon>Pseudonocardiales</taxon>
        <taxon>Pseudonocardiaceae</taxon>
        <taxon>Saccharopolyspora</taxon>
    </lineage>
</organism>
<dbReference type="RefSeq" id="WP_380672414.1">
    <property type="nucleotide sequence ID" value="NZ_JBHTCJ010000017.1"/>
</dbReference>
<dbReference type="SUPFAM" id="SSF54637">
    <property type="entry name" value="Thioesterase/thiol ester dehydrase-isomerase"/>
    <property type="match status" value="1"/>
</dbReference>
<accession>A0ABW2LPP9</accession>
<proteinExistence type="predicted"/>
<keyword evidence="1" id="KW-0378">Hydrolase</keyword>
<keyword evidence="2" id="KW-1185">Reference proteome</keyword>
<reference evidence="2" key="1">
    <citation type="journal article" date="2019" name="Int. J. Syst. Evol. Microbiol.">
        <title>The Global Catalogue of Microorganisms (GCM) 10K type strain sequencing project: providing services to taxonomists for standard genome sequencing and annotation.</title>
        <authorList>
            <consortium name="The Broad Institute Genomics Platform"/>
            <consortium name="The Broad Institute Genome Sequencing Center for Infectious Disease"/>
            <person name="Wu L."/>
            <person name="Ma J."/>
        </authorList>
    </citation>
    <scope>NUCLEOTIDE SEQUENCE [LARGE SCALE GENOMIC DNA]</scope>
    <source>
        <strain evidence="2">WLHS5</strain>
    </source>
</reference>
<dbReference type="EMBL" id="JBHTCJ010000017">
    <property type="protein sequence ID" value="MFC7344536.1"/>
    <property type="molecule type" value="Genomic_DNA"/>
</dbReference>
<dbReference type="GO" id="GO:0016787">
    <property type="term" value="F:hydrolase activity"/>
    <property type="evidence" value="ECO:0007669"/>
    <property type="project" value="UniProtKB-KW"/>
</dbReference>
<comment type="caution">
    <text evidence="1">The sequence shown here is derived from an EMBL/GenBank/DDBJ whole genome shotgun (WGS) entry which is preliminary data.</text>
</comment>
<dbReference type="InterPro" id="IPR029069">
    <property type="entry name" value="HotDog_dom_sf"/>
</dbReference>
<dbReference type="Proteomes" id="UP001596504">
    <property type="component" value="Unassembled WGS sequence"/>
</dbReference>
<sequence>MTSPAAVTLHHYQVQVTRDDLDRQGCVDATVYARWLHHAHDHLLSAGQSCSDWTCPTTFMAGSLAIDYQIPLRMREDPLWVDTAVLDMARTRVSVESTLHDGYRIYARGRSSYIAFSPREHAPRPLTSVERTHLRQHAVPSTACA</sequence>